<gene>
    <name evidence="16" type="ORF">L798_02807</name>
</gene>
<feature type="chain" id="PRO_5001648503" evidence="15">
    <location>
        <begin position="19"/>
        <end position="507"/>
    </location>
</feature>
<organism evidence="16 17">
    <name type="scientific">Zootermopsis nevadensis</name>
    <name type="common">Dampwood termite</name>
    <dbReference type="NCBI Taxonomy" id="136037"/>
    <lineage>
        <taxon>Eukaryota</taxon>
        <taxon>Metazoa</taxon>
        <taxon>Ecdysozoa</taxon>
        <taxon>Arthropoda</taxon>
        <taxon>Hexapoda</taxon>
        <taxon>Insecta</taxon>
        <taxon>Pterygota</taxon>
        <taxon>Neoptera</taxon>
        <taxon>Polyneoptera</taxon>
        <taxon>Dictyoptera</taxon>
        <taxon>Blattodea</taxon>
        <taxon>Blattoidea</taxon>
        <taxon>Termitoidae</taxon>
        <taxon>Termopsidae</taxon>
        <taxon>Zootermopsis</taxon>
    </lineage>
</organism>
<evidence type="ECO:0000256" key="8">
    <source>
        <dbReference type="ARBA" id="ARBA00022848"/>
    </source>
</evidence>
<feature type="binding site" description="axial binding residue" evidence="13">
    <location>
        <position position="447"/>
    </location>
    <ligand>
        <name>heme</name>
        <dbReference type="ChEBI" id="CHEBI:30413"/>
    </ligand>
    <ligandPart>
        <name>Fe</name>
        <dbReference type="ChEBI" id="CHEBI:18248"/>
    </ligandPart>
</feature>
<evidence type="ECO:0000256" key="7">
    <source>
        <dbReference type="ARBA" id="ARBA00022824"/>
    </source>
</evidence>
<evidence type="ECO:0000256" key="14">
    <source>
        <dbReference type="RuleBase" id="RU000461"/>
    </source>
</evidence>
<dbReference type="Proteomes" id="UP000027135">
    <property type="component" value="Unassembled WGS sequence"/>
</dbReference>
<keyword evidence="5 13" id="KW-0349">Heme</keyword>
<proteinExistence type="inferred from homology"/>
<dbReference type="CDD" id="cd20628">
    <property type="entry name" value="CYP4"/>
    <property type="match status" value="1"/>
</dbReference>
<dbReference type="InterPro" id="IPR002401">
    <property type="entry name" value="Cyt_P450_E_grp-I"/>
</dbReference>
<comment type="cofactor">
    <cofactor evidence="1 13">
        <name>heme</name>
        <dbReference type="ChEBI" id="CHEBI:30413"/>
    </cofactor>
</comment>
<reference evidence="16 17" key="1">
    <citation type="journal article" date="2014" name="Nat. Commun.">
        <title>Molecular traces of alternative social organization in a termite genome.</title>
        <authorList>
            <person name="Terrapon N."/>
            <person name="Li C."/>
            <person name="Robertson H.M."/>
            <person name="Ji L."/>
            <person name="Meng X."/>
            <person name="Booth W."/>
            <person name="Chen Z."/>
            <person name="Childers C.P."/>
            <person name="Glastad K.M."/>
            <person name="Gokhale K."/>
            <person name="Gowin J."/>
            <person name="Gronenberg W."/>
            <person name="Hermansen R.A."/>
            <person name="Hu H."/>
            <person name="Hunt B.G."/>
            <person name="Huylmans A.K."/>
            <person name="Khalil S.M."/>
            <person name="Mitchell R.D."/>
            <person name="Munoz-Torres M.C."/>
            <person name="Mustard J.A."/>
            <person name="Pan H."/>
            <person name="Reese J.T."/>
            <person name="Scharf M.E."/>
            <person name="Sun F."/>
            <person name="Vogel H."/>
            <person name="Xiao J."/>
            <person name="Yang W."/>
            <person name="Yang Z."/>
            <person name="Yang Z."/>
            <person name="Zhou J."/>
            <person name="Zhu J."/>
            <person name="Brent C.S."/>
            <person name="Elsik C.G."/>
            <person name="Goodisman M.A."/>
            <person name="Liberles D.A."/>
            <person name="Roe R.M."/>
            <person name="Vargo E.L."/>
            <person name="Vilcinskas A."/>
            <person name="Wang J."/>
            <person name="Bornberg-Bauer E."/>
            <person name="Korb J."/>
            <person name="Zhang G."/>
            <person name="Liebig J."/>
        </authorList>
    </citation>
    <scope>NUCLEOTIDE SEQUENCE [LARGE SCALE GENOMIC DNA]</scope>
    <source>
        <tissue evidence="16">Whole organism</tissue>
    </source>
</reference>
<comment type="similarity">
    <text evidence="4 14">Belongs to the cytochrome P450 family.</text>
</comment>
<dbReference type="InterPro" id="IPR001128">
    <property type="entry name" value="Cyt_P450"/>
</dbReference>
<keyword evidence="6 13" id="KW-0479">Metal-binding</keyword>
<dbReference type="InterPro" id="IPR017972">
    <property type="entry name" value="Cyt_P450_CS"/>
</dbReference>
<evidence type="ECO:0000256" key="9">
    <source>
        <dbReference type="ARBA" id="ARBA00023002"/>
    </source>
</evidence>
<keyword evidence="17" id="KW-1185">Reference proteome</keyword>
<evidence type="ECO:0000256" key="13">
    <source>
        <dbReference type="PIRSR" id="PIRSR602401-1"/>
    </source>
</evidence>
<dbReference type="GO" id="GO:0004497">
    <property type="term" value="F:monooxygenase activity"/>
    <property type="evidence" value="ECO:0007669"/>
    <property type="project" value="UniProtKB-KW"/>
</dbReference>
<dbReference type="GO" id="GO:0020037">
    <property type="term" value="F:heme binding"/>
    <property type="evidence" value="ECO:0007669"/>
    <property type="project" value="InterPro"/>
</dbReference>
<evidence type="ECO:0000256" key="3">
    <source>
        <dbReference type="ARBA" id="ARBA00004406"/>
    </source>
</evidence>
<feature type="signal peptide" evidence="15">
    <location>
        <begin position="1"/>
        <end position="18"/>
    </location>
</feature>
<evidence type="ECO:0000256" key="5">
    <source>
        <dbReference type="ARBA" id="ARBA00022617"/>
    </source>
</evidence>
<dbReference type="PANTHER" id="PTHR24291">
    <property type="entry name" value="CYTOCHROME P450 FAMILY 4"/>
    <property type="match status" value="1"/>
</dbReference>
<dbReference type="PANTHER" id="PTHR24291:SF189">
    <property type="entry name" value="CYTOCHROME P450 4C3-RELATED"/>
    <property type="match status" value="1"/>
</dbReference>
<dbReference type="Pfam" id="PF00067">
    <property type="entry name" value="p450"/>
    <property type="match status" value="1"/>
</dbReference>
<keyword evidence="8" id="KW-0492">Microsome</keyword>
<keyword evidence="11 14" id="KW-0503">Monooxygenase</keyword>
<keyword evidence="10 13" id="KW-0408">Iron</keyword>
<evidence type="ECO:0000256" key="10">
    <source>
        <dbReference type="ARBA" id="ARBA00023004"/>
    </source>
</evidence>
<dbReference type="PRINTS" id="PR00385">
    <property type="entry name" value="P450"/>
</dbReference>
<dbReference type="InterPro" id="IPR050196">
    <property type="entry name" value="Cytochrome_P450_Monoox"/>
</dbReference>
<dbReference type="InParanoid" id="A0A067RD05"/>
<dbReference type="AlphaFoldDB" id="A0A067RD05"/>
<dbReference type="GO" id="GO:0016705">
    <property type="term" value="F:oxidoreductase activity, acting on paired donors, with incorporation or reduction of molecular oxygen"/>
    <property type="evidence" value="ECO:0007669"/>
    <property type="project" value="InterPro"/>
</dbReference>
<dbReference type="SUPFAM" id="SSF48264">
    <property type="entry name" value="Cytochrome P450"/>
    <property type="match status" value="1"/>
</dbReference>
<evidence type="ECO:0000256" key="12">
    <source>
        <dbReference type="ARBA" id="ARBA00023136"/>
    </source>
</evidence>
<dbReference type="PROSITE" id="PS00086">
    <property type="entry name" value="CYTOCHROME_P450"/>
    <property type="match status" value="1"/>
</dbReference>
<evidence type="ECO:0000256" key="1">
    <source>
        <dbReference type="ARBA" id="ARBA00001971"/>
    </source>
</evidence>
<evidence type="ECO:0000313" key="16">
    <source>
        <dbReference type="EMBL" id="KDR21746.1"/>
    </source>
</evidence>
<keyword evidence="9 14" id="KW-0560">Oxidoreductase</keyword>
<dbReference type="InterPro" id="IPR036396">
    <property type="entry name" value="Cyt_P450_sf"/>
</dbReference>
<evidence type="ECO:0000256" key="15">
    <source>
        <dbReference type="SAM" id="SignalP"/>
    </source>
</evidence>
<evidence type="ECO:0000256" key="2">
    <source>
        <dbReference type="ARBA" id="ARBA00004174"/>
    </source>
</evidence>
<dbReference type="eggNOG" id="KOG0157">
    <property type="taxonomic scope" value="Eukaryota"/>
</dbReference>
<dbReference type="GO" id="GO:0005506">
    <property type="term" value="F:iron ion binding"/>
    <property type="evidence" value="ECO:0007669"/>
    <property type="project" value="InterPro"/>
</dbReference>
<protein>
    <submittedName>
        <fullName evidence="16">Cytochrome P450 4C1</fullName>
    </submittedName>
</protein>
<name>A0A067RD05_ZOONE</name>
<sequence length="507" mass="57183">MLLLLLSLVAAALYLVLQHYRAKMRPLVEKAEKIPGPQTQPLFGNALKFGTSTKQFFDYMMWLTGTHGPIARVWVGPVLAVLLADPKYIEIILGSNKIIDKAILYKFGEPWLGKGMLTNSGLTWKRHRKIIMPAFHVKILDKFVHIFNANSAILLDRLAKHVGGPGFDVYPYMNLVTLDVICESAMGVKINAQLDSSSDYVNSVQILGDAMFRRAFMPWLHLDSIFALSSLGRMQKKCLTVLHGMTKKVIKSRKEQILNSETGEQETDLHDIGAKQKYAFLDLMIQAVRDGATLTDQELQEEVDTIMLAGHDTTTSALSFSCWCLAENPDVQEKVVSELREIFGDSNRDATLRDLQEMKYLEQVIKETLRLFPSVPVFGRFVTEDLPMGDYVLPAGCNVGFNPYMLHRNPEYFPEPEKFDPDRFLPENCLGRHPYCYIPFSAGPRNCLGLKFAMLEMKAILSALLRRYRLLQSNPPHQLDLTVVLVLESLTGVVLRLDSRGSQPVSS</sequence>
<dbReference type="OMA" id="ENITMQQ"/>
<dbReference type="GO" id="GO:0005789">
    <property type="term" value="C:endoplasmic reticulum membrane"/>
    <property type="evidence" value="ECO:0007669"/>
    <property type="project" value="UniProtKB-SubCell"/>
</dbReference>
<dbReference type="EMBL" id="KK852542">
    <property type="protein sequence ID" value="KDR21746.1"/>
    <property type="molecule type" value="Genomic_DNA"/>
</dbReference>
<keyword evidence="7" id="KW-0256">Endoplasmic reticulum</keyword>
<accession>A0A067RD05</accession>
<evidence type="ECO:0000256" key="4">
    <source>
        <dbReference type="ARBA" id="ARBA00010617"/>
    </source>
</evidence>
<evidence type="ECO:0000313" key="17">
    <source>
        <dbReference type="Proteomes" id="UP000027135"/>
    </source>
</evidence>
<dbReference type="Gene3D" id="1.10.630.10">
    <property type="entry name" value="Cytochrome P450"/>
    <property type="match status" value="1"/>
</dbReference>
<dbReference type="PRINTS" id="PR00463">
    <property type="entry name" value="EP450I"/>
</dbReference>
<evidence type="ECO:0000256" key="11">
    <source>
        <dbReference type="ARBA" id="ARBA00023033"/>
    </source>
</evidence>
<keyword evidence="12" id="KW-0472">Membrane</keyword>
<dbReference type="OrthoDB" id="1470350at2759"/>
<keyword evidence="15" id="KW-0732">Signal</keyword>
<evidence type="ECO:0000256" key="6">
    <source>
        <dbReference type="ARBA" id="ARBA00022723"/>
    </source>
</evidence>
<comment type="subcellular location">
    <subcellularLocation>
        <location evidence="3">Endoplasmic reticulum membrane</location>
        <topology evidence="3">Peripheral membrane protein</topology>
    </subcellularLocation>
    <subcellularLocation>
        <location evidence="2">Microsome membrane</location>
        <topology evidence="2">Peripheral membrane protein</topology>
    </subcellularLocation>
</comment>
<dbReference type="STRING" id="136037.A0A067RD05"/>